<feature type="transmembrane region" description="Helical" evidence="1">
    <location>
        <begin position="107"/>
        <end position="125"/>
    </location>
</feature>
<protein>
    <submittedName>
        <fullName evidence="2">GAP family protein</fullName>
    </submittedName>
</protein>
<feature type="transmembrane region" description="Helical" evidence="1">
    <location>
        <begin position="66"/>
        <end position="86"/>
    </location>
</feature>
<feature type="transmembrane region" description="Helical" evidence="1">
    <location>
        <begin position="145"/>
        <end position="170"/>
    </location>
</feature>
<comment type="caution">
    <text evidence="2">The sequence shown here is derived from an EMBL/GenBank/DDBJ whole genome shotgun (WGS) entry which is preliminary data.</text>
</comment>
<proteinExistence type="predicted"/>
<dbReference type="AlphaFoldDB" id="A0A646KT26"/>
<evidence type="ECO:0000256" key="1">
    <source>
        <dbReference type="SAM" id="Phobius"/>
    </source>
</evidence>
<keyword evidence="1" id="KW-1133">Transmembrane helix</keyword>
<gene>
    <name evidence="2" type="ORF">FF041_29570</name>
</gene>
<evidence type="ECO:0000313" key="3">
    <source>
        <dbReference type="Proteomes" id="UP000419138"/>
    </source>
</evidence>
<accession>A0A646KT26</accession>
<feature type="transmembrane region" description="Helical" evidence="1">
    <location>
        <begin position="35"/>
        <end position="54"/>
    </location>
</feature>
<evidence type="ECO:0000313" key="2">
    <source>
        <dbReference type="EMBL" id="MQT04166.1"/>
    </source>
</evidence>
<keyword evidence="3" id="KW-1185">Reference proteome</keyword>
<organism evidence="2 3">
    <name type="scientific">Streptomyces jumonjinensis</name>
    <dbReference type="NCBI Taxonomy" id="1945"/>
    <lineage>
        <taxon>Bacteria</taxon>
        <taxon>Bacillati</taxon>
        <taxon>Actinomycetota</taxon>
        <taxon>Actinomycetes</taxon>
        <taxon>Kitasatosporales</taxon>
        <taxon>Streptomycetaceae</taxon>
        <taxon>Streptomyces</taxon>
    </lineage>
</organism>
<dbReference type="InterPro" id="IPR021315">
    <property type="entry name" value="Gap/Sap"/>
</dbReference>
<feature type="transmembrane region" description="Helical" evidence="1">
    <location>
        <begin position="6"/>
        <end position="26"/>
    </location>
</feature>
<dbReference type="EMBL" id="VCLA01000187">
    <property type="protein sequence ID" value="MQT04166.1"/>
    <property type="molecule type" value="Genomic_DNA"/>
</dbReference>
<sequence length="213" mass="22496">MVLELLLIGLVITLEPFPLIAFVLVLSSDRGVRKALAFILAWLACLVAVIAAVLSLTGGQPPAPRTASSTAAVAVKLAVGVGLIVYGERKRRAAGGPRKTPAWMARLHDVSSWTAAGLAILLQPWGLVAAGAATVVEAELDSVAAYFVLLGFCLLATASQLTLELHAVFAPTAAGERLQRLRHWLDDNQDRTVVVLSLSLGFWLVGKSISQLV</sequence>
<keyword evidence="1" id="KW-0472">Membrane</keyword>
<dbReference type="RefSeq" id="WP_323393039.1">
    <property type="nucleotide sequence ID" value="NZ_JBEPDZ010000015.1"/>
</dbReference>
<dbReference type="Proteomes" id="UP000419138">
    <property type="component" value="Unassembled WGS sequence"/>
</dbReference>
<keyword evidence="1" id="KW-0812">Transmembrane</keyword>
<reference evidence="2 3" key="1">
    <citation type="submission" date="2019-05" db="EMBL/GenBank/DDBJ databases">
        <title>Comparative genomics and metabolomics analyses of clavulanic acid producing Streptomyces species provides insight into specialized metabolism and evolution of beta-lactam biosynthetic gene clusters.</title>
        <authorList>
            <person name="Moore M.A."/>
            <person name="Cruz-Morales P."/>
            <person name="Barona Gomez F."/>
            <person name="Kapil T."/>
        </authorList>
    </citation>
    <scope>NUCLEOTIDE SEQUENCE [LARGE SCALE GENOMIC DNA]</scope>
    <source>
        <strain evidence="2 3">NRRL 5741</strain>
    </source>
</reference>
<dbReference type="Pfam" id="PF11139">
    <property type="entry name" value="SfLAP"/>
    <property type="match status" value="1"/>
</dbReference>
<name>A0A646KT26_STRJU</name>